<organism evidence="1 2">
    <name type="scientific">Corynebacterium uterequi</name>
    <dbReference type="NCBI Taxonomy" id="1072256"/>
    <lineage>
        <taxon>Bacteria</taxon>
        <taxon>Bacillati</taxon>
        <taxon>Actinomycetota</taxon>
        <taxon>Actinomycetes</taxon>
        <taxon>Mycobacteriales</taxon>
        <taxon>Corynebacteriaceae</taxon>
        <taxon>Corynebacterium</taxon>
    </lineage>
</organism>
<keyword evidence="2" id="KW-1185">Reference proteome</keyword>
<evidence type="ECO:0000313" key="1">
    <source>
        <dbReference type="EMBL" id="AKK11391.1"/>
    </source>
</evidence>
<dbReference type="EMBL" id="CP011546">
    <property type="protein sequence ID" value="AKK11391.1"/>
    <property type="molecule type" value="Genomic_DNA"/>
</dbReference>
<reference evidence="2" key="2">
    <citation type="submission" date="2015-05" db="EMBL/GenBank/DDBJ databases">
        <title>Complete genome sequence of Corynebacterium uterequi DSM 45634, isolated from the uterus of a maiden mare.</title>
        <authorList>
            <person name="Ruckert C."/>
            <person name="Albersmeier A."/>
            <person name="Winkler A."/>
            <person name="Tauch A."/>
        </authorList>
    </citation>
    <scope>NUCLEOTIDE SEQUENCE [LARGE SCALE GENOMIC DNA]</scope>
    <source>
        <strain evidence="2">DSM 45634</strain>
    </source>
</reference>
<dbReference type="AlphaFoldDB" id="A0A0G3HDD2"/>
<sequence>MNTNDAGAGQVLLGWAFRTEMACAGDLKSIDRLSQLPLSSDELERIDRFFGVFVAAQCADSGDGVADVLVRTPGLTLASLYARASRVVEPSSLFAEYLGGLGLAAEEDDAAAVAELVVPLLTEHGLTVPAELDDPVHVLLWHAGITGAAIARVLELVDAHEDAQATVAALAEDEDYPATAHIAATCGERIEEIVERILALRAFIVDNRGTWRVRRAEWPEPRLPQLIEEAVVAEYRERPVGTAERYDAVGVSVREMRPRLVLDLPRRKVCVRLPEQKLDGHEEVQWRLAVDGTTRVYRTSSPRGTTSPYSEILDVTVAQATREVMITDVNHDLEWVTAVVDSADPLIVFAPGGASLNDKVSLHYPELFAVCPDDARLYDVIAERDHTELERFPIDGWEGWSARRLDTSDASSLKLVRDGDSVTDNVEQVRCIDPRQRVVFAHPADSEIPFVESTAGLPVHNASLVAEFPATVSGDTEYWYLSIAALAGLGEEGELVAGPEALEIPAEGGAFDIFDPEAWDTPWVGEYLIRLRGPRNESFRHRYAIVEGMTTDVVYDGICQSFRIPGPGGLTGAGLNIYHDDKTFDVSPRRITVAPDAAATDLTITTDAGDQLPLRFSPPQLLFELPLANGATGWRSTRLAVRPNELAARGELKIRLPRAIGDPRVSVRNQHGTPMRNQKLVSRDGGTTYSAPMAAIAASATAVMTGRIELEWVDKVSDKRVSVRIVDLVGVPAVTGVELDGGELVVTGARDATRLGAWVWLATAPWALGTTLRPIGERTALPESLVDAGDLLVQIFVDDPFAAMRAPQAPSSSAVTLSQPGYYTAQREGWAQLSAFFAGETEDTPTDPTIFPLLWDYVAAEVPVAHKALVANPEAALRGLSESLVPARLQPGRIIASGLVFGDFAGEAVGGDVSELHRSPWISALQLLAGLPAVFDSEDATSLRAIRSQLTTVAGKNAVNTLATGRDTTLDSACIDASTVQIAQMPPAQQQALLDMFFKRSEIVPGAIMDDTTRLLAVFAAFDQREQLGDLLTEYDLIPRSVKLLRALRGANRGLYNAANVRFDKLDGVDTEDPKNRWALAPVVSIVFALAARMRAHGQLSKTQLLDESALAWSKLADLVPDLVTGDLIAAEAMVLAEVYAGR</sequence>
<dbReference type="Proteomes" id="UP000035548">
    <property type="component" value="Chromosome"/>
</dbReference>
<proteinExistence type="predicted"/>
<reference evidence="1 2" key="1">
    <citation type="journal article" date="2015" name="Genome Announc.">
        <title>Virulence Factor Genes Detected in the Complete Genome Sequence of Corynebacterium uterequi DSM 45634, Isolated from the Uterus of a Maiden Mare.</title>
        <authorList>
            <person name="Ruckert C."/>
            <person name="Kriete M."/>
            <person name="Jaenicke S."/>
            <person name="Winkler A."/>
            <person name="Tauch A."/>
        </authorList>
    </citation>
    <scope>NUCLEOTIDE SEQUENCE [LARGE SCALE GENOMIC DNA]</scope>
    <source>
        <strain evidence="1 2">DSM 45634</strain>
    </source>
</reference>
<accession>A0A0G3HDD2</accession>
<dbReference type="RefSeq" id="WP_047259814.1">
    <property type="nucleotide sequence ID" value="NZ_CP011546.1"/>
</dbReference>
<gene>
    <name evidence="1" type="ORF">CUTER_07010</name>
</gene>
<dbReference type="PATRIC" id="fig|1072256.5.peg.1386"/>
<dbReference type="STRING" id="1072256.CUTER_07010"/>
<name>A0A0G3HDD2_9CORY</name>
<evidence type="ECO:0000313" key="2">
    <source>
        <dbReference type="Proteomes" id="UP000035548"/>
    </source>
</evidence>
<dbReference type="KEGG" id="cut:CUTER_07010"/>
<protein>
    <submittedName>
        <fullName evidence="1">Uncharacterized protein</fullName>
    </submittedName>
</protein>